<dbReference type="AlphaFoldDB" id="A0A7G1Q9V2"/>
<reference evidence="9 10" key="1">
    <citation type="submission" date="2020-03" db="EMBL/GenBank/DDBJ databases">
        <authorList>
            <person name="Picone N."/>
        </authorList>
    </citation>
    <scope>NUCLEOTIDE SEQUENCE [LARGE SCALE GENOMIC DNA]</scope>
    <source>
        <strain evidence="9">NSCAC1</strain>
    </source>
</reference>
<proteinExistence type="predicted"/>
<keyword evidence="6" id="KW-0597">Phosphoprotein</keyword>
<dbReference type="InterPro" id="IPR025943">
    <property type="entry name" value="Sigma_54_int_dom_ATP-bd_2"/>
</dbReference>
<organism evidence="9 10">
    <name type="scientific">Candidatus Nitrosacidococcus tergens</name>
    <dbReference type="NCBI Taxonomy" id="553981"/>
    <lineage>
        <taxon>Bacteria</taxon>
        <taxon>Pseudomonadati</taxon>
        <taxon>Pseudomonadota</taxon>
        <taxon>Gammaproteobacteria</taxon>
        <taxon>Chromatiales</taxon>
        <taxon>Chromatiaceae</taxon>
        <taxon>Candidatus Nitrosacidococcus</taxon>
    </lineage>
</organism>
<dbReference type="InterPro" id="IPR011006">
    <property type="entry name" value="CheY-like_superfamily"/>
</dbReference>
<dbReference type="FunFam" id="3.40.50.300:FF:000006">
    <property type="entry name" value="DNA-binding transcriptional regulator NtrC"/>
    <property type="match status" value="1"/>
</dbReference>
<dbReference type="SMART" id="SM00382">
    <property type="entry name" value="AAA"/>
    <property type="match status" value="1"/>
</dbReference>
<protein>
    <submittedName>
        <fullName evidence="9">Sigma-54 factor interaction domain-containing protein</fullName>
    </submittedName>
</protein>
<keyword evidence="10" id="KW-1185">Reference proteome</keyword>
<dbReference type="PROSITE" id="PS50045">
    <property type="entry name" value="SIGMA54_INTERACT_4"/>
    <property type="match status" value="1"/>
</dbReference>
<evidence type="ECO:0000256" key="2">
    <source>
        <dbReference type="ARBA" id="ARBA00022840"/>
    </source>
</evidence>
<dbReference type="SUPFAM" id="SSF52172">
    <property type="entry name" value="CheY-like"/>
    <property type="match status" value="1"/>
</dbReference>
<feature type="domain" description="Response regulatory" evidence="8">
    <location>
        <begin position="4"/>
        <end position="120"/>
    </location>
</feature>
<dbReference type="Pfam" id="PF00072">
    <property type="entry name" value="Response_reg"/>
    <property type="match status" value="1"/>
</dbReference>
<dbReference type="SUPFAM" id="SSF52540">
    <property type="entry name" value="P-loop containing nucleoside triphosphate hydrolases"/>
    <property type="match status" value="1"/>
</dbReference>
<dbReference type="Gene3D" id="1.10.10.60">
    <property type="entry name" value="Homeodomain-like"/>
    <property type="match status" value="1"/>
</dbReference>
<dbReference type="CDD" id="cd00009">
    <property type="entry name" value="AAA"/>
    <property type="match status" value="1"/>
</dbReference>
<dbReference type="GO" id="GO:0005524">
    <property type="term" value="F:ATP binding"/>
    <property type="evidence" value="ECO:0007669"/>
    <property type="project" value="UniProtKB-KW"/>
</dbReference>
<dbReference type="PROSITE" id="PS00688">
    <property type="entry name" value="SIGMA54_INTERACT_3"/>
    <property type="match status" value="1"/>
</dbReference>
<keyword evidence="2" id="KW-0067">ATP-binding</keyword>
<dbReference type="Gene3D" id="3.40.50.300">
    <property type="entry name" value="P-loop containing nucleotide triphosphate hydrolases"/>
    <property type="match status" value="1"/>
</dbReference>
<feature type="modified residue" description="4-aspartylphosphate" evidence="6">
    <location>
        <position position="55"/>
    </location>
</feature>
<evidence type="ECO:0000256" key="1">
    <source>
        <dbReference type="ARBA" id="ARBA00022741"/>
    </source>
</evidence>
<keyword evidence="4" id="KW-0238">DNA-binding</keyword>
<dbReference type="PROSITE" id="PS00676">
    <property type="entry name" value="SIGMA54_INTERACT_2"/>
    <property type="match status" value="1"/>
</dbReference>
<dbReference type="InterPro" id="IPR002078">
    <property type="entry name" value="Sigma_54_int"/>
</dbReference>
<keyword evidence="5" id="KW-0804">Transcription</keyword>
<sequence>MRPALLIIEDELLLGAELSRHYQDGSWEVEWAKDLQQARNILLESEFNPLVILSDMSLPDGNALDLMEEIKGKHAHAEWLLLTGYGSVPDSVRALRLGAYDFLEKPCELDHLDLVVSSASRSASAHRRLQYQTQQQHQKYSPKALVGRSPATQRVRNLLTRLTQSHFSTLILGGETGTGKGLVARILHYSGTRAQQGPMIELNCAALPRDLLESELFGHEMGSFTGAKSRHFGFLEQANGGTLFLDEIGEMPLDLQAKLLKALEDRRVRRLGGNKEITIDVQILAASNRNLEQMSKEGGFRSDLYHRLNVFQLTLPPLRETKEDLEDLVPLFISEFSAEASKQIKTIPERVWAQLRNHDWPGNIRELRNVIERCVLFSEGEVLSDQYLQLPIKESQPVHKPSYSLNHIDQICLPLDGSMALEDMDRHIIEVAFKRNNYNIAATARALKSTRETLRYRIQKYNIRSADELV</sequence>
<dbReference type="Pfam" id="PF25601">
    <property type="entry name" value="AAA_lid_14"/>
    <property type="match status" value="1"/>
</dbReference>
<evidence type="ECO:0000256" key="6">
    <source>
        <dbReference type="PROSITE-ProRule" id="PRU00169"/>
    </source>
</evidence>
<evidence type="ECO:0000313" key="10">
    <source>
        <dbReference type="Proteomes" id="UP000516072"/>
    </source>
</evidence>
<dbReference type="RefSeq" id="WP_197745082.1">
    <property type="nucleotide sequence ID" value="NZ_LR778175.1"/>
</dbReference>
<dbReference type="PRINTS" id="PR01590">
    <property type="entry name" value="HTHFIS"/>
</dbReference>
<dbReference type="InterPro" id="IPR002197">
    <property type="entry name" value="HTH_Fis"/>
</dbReference>
<dbReference type="InterPro" id="IPR025944">
    <property type="entry name" value="Sigma_54_int_dom_CS"/>
</dbReference>
<keyword evidence="3" id="KW-0805">Transcription regulation</keyword>
<dbReference type="KEGG" id="ntg:NSCAC_0775"/>
<dbReference type="GO" id="GO:0006355">
    <property type="term" value="P:regulation of DNA-templated transcription"/>
    <property type="evidence" value="ECO:0007669"/>
    <property type="project" value="InterPro"/>
</dbReference>
<dbReference type="GO" id="GO:0000160">
    <property type="term" value="P:phosphorelay signal transduction system"/>
    <property type="evidence" value="ECO:0007669"/>
    <property type="project" value="InterPro"/>
</dbReference>
<dbReference type="PROSITE" id="PS50110">
    <property type="entry name" value="RESPONSE_REGULATORY"/>
    <property type="match status" value="1"/>
</dbReference>
<evidence type="ECO:0000256" key="3">
    <source>
        <dbReference type="ARBA" id="ARBA00023015"/>
    </source>
</evidence>
<evidence type="ECO:0000259" key="8">
    <source>
        <dbReference type="PROSITE" id="PS50110"/>
    </source>
</evidence>
<evidence type="ECO:0000256" key="5">
    <source>
        <dbReference type="ARBA" id="ARBA00023163"/>
    </source>
</evidence>
<feature type="domain" description="Sigma-54 factor interaction" evidence="7">
    <location>
        <begin position="145"/>
        <end position="376"/>
    </location>
</feature>
<dbReference type="InterPro" id="IPR003593">
    <property type="entry name" value="AAA+_ATPase"/>
</dbReference>
<dbReference type="EMBL" id="LR778175">
    <property type="protein sequence ID" value="CAB1275655.1"/>
    <property type="molecule type" value="Genomic_DNA"/>
</dbReference>
<dbReference type="PANTHER" id="PTHR32071">
    <property type="entry name" value="TRANSCRIPTIONAL REGULATORY PROTEIN"/>
    <property type="match status" value="1"/>
</dbReference>
<dbReference type="InterPro" id="IPR009057">
    <property type="entry name" value="Homeodomain-like_sf"/>
</dbReference>
<dbReference type="Gene3D" id="1.10.8.60">
    <property type="match status" value="1"/>
</dbReference>
<dbReference type="PROSITE" id="PS00675">
    <property type="entry name" value="SIGMA54_INTERACT_1"/>
    <property type="match status" value="1"/>
</dbReference>
<evidence type="ECO:0000313" key="9">
    <source>
        <dbReference type="EMBL" id="CAB1275655.1"/>
    </source>
</evidence>
<dbReference type="SMART" id="SM00448">
    <property type="entry name" value="REC"/>
    <property type="match status" value="1"/>
</dbReference>
<dbReference type="InterPro" id="IPR027417">
    <property type="entry name" value="P-loop_NTPase"/>
</dbReference>
<keyword evidence="1" id="KW-0547">Nucleotide-binding</keyword>
<dbReference type="Pfam" id="PF02954">
    <property type="entry name" value="HTH_8"/>
    <property type="match status" value="1"/>
</dbReference>
<dbReference type="Gene3D" id="3.40.50.2300">
    <property type="match status" value="1"/>
</dbReference>
<name>A0A7G1Q9V2_9GAMM</name>
<evidence type="ECO:0000259" key="7">
    <source>
        <dbReference type="PROSITE" id="PS50045"/>
    </source>
</evidence>
<dbReference type="GO" id="GO:0043565">
    <property type="term" value="F:sequence-specific DNA binding"/>
    <property type="evidence" value="ECO:0007669"/>
    <property type="project" value="InterPro"/>
</dbReference>
<dbReference type="InterPro" id="IPR001789">
    <property type="entry name" value="Sig_transdc_resp-reg_receiver"/>
</dbReference>
<gene>
    <name evidence="9" type="ORF">NSCAC_0775</name>
</gene>
<accession>A0A7G1Q9V2</accession>
<dbReference type="InterPro" id="IPR025662">
    <property type="entry name" value="Sigma_54_int_dom_ATP-bd_1"/>
</dbReference>
<evidence type="ECO:0000256" key="4">
    <source>
        <dbReference type="ARBA" id="ARBA00023125"/>
    </source>
</evidence>
<dbReference type="Pfam" id="PF00158">
    <property type="entry name" value="Sigma54_activat"/>
    <property type="match status" value="1"/>
</dbReference>
<dbReference type="SUPFAM" id="SSF46689">
    <property type="entry name" value="Homeodomain-like"/>
    <property type="match status" value="1"/>
</dbReference>
<dbReference type="InterPro" id="IPR058031">
    <property type="entry name" value="AAA_lid_NorR"/>
</dbReference>
<dbReference type="Proteomes" id="UP000516072">
    <property type="component" value="Chromosome"/>
</dbReference>